<dbReference type="NCBIfam" id="TIGR02742">
    <property type="entry name" value="TrbC_Ftype"/>
    <property type="match status" value="1"/>
</dbReference>
<dbReference type="EMBL" id="UOFL01000257">
    <property type="protein sequence ID" value="VAW82985.1"/>
    <property type="molecule type" value="Genomic_DNA"/>
</dbReference>
<dbReference type="InterPro" id="IPR014113">
    <property type="entry name" value="T4SS_TrbC_subgr"/>
</dbReference>
<dbReference type="InterPro" id="IPR019106">
    <property type="entry name" value="T4SS_TrbC"/>
</dbReference>
<evidence type="ECO:0000313" key="1">
    <source>
        <dbReference type="EMBL" id="VAW82985.1"/>
    </source>
</evidence>
<sequence>MFVILKSRVIFIVLGVSLTSSLLAESKIDTHTIVNRPDKVSIHNKMKLDNAAFNRSLKLLPSHSREVQRYTQQVFKQAESLMNSQKFKNKIKLMQKSIRTVKYKHNKGHSFNGVQPRRLQQMNLGELLKKAYILRREDRKTKPKLYIFVSYSMPEASIRNLYRDANRIGAPLLIRGLINNNFTDTARKMSQILGTKDRRAKKTTVLINPVMFQKFSIKRVPAFVFIKGENVLVACRTKKSCEASVPKYDVVYGDITLRKAIETLALENDHSLLITYEAALAGRQ</sequence>
<accession>A0A3B0YQ16</accession>
<dbReference type="AlphaFoldDB" id="A0A3B0YQ16"/>
<dbReference type="Pfam" id="PF09673">
    <property type="entry name" value="TrbC_Ftype"/>
    <property type="match status" value="1"/>
</dbReference>
<gene>
    <name evidence="1" type="ORF">MNBD_GAMMA12-3108</name>
</gene>
<reference evidence="1" key="1">
    <citation type="submission" date="2018-06" db="EMBL/GenBank/DDBJ databases">
        <authorList>
            <person name="Zhirakovskaya E."/>
        </authorList>
    </citation>
    <scope>NUCLEOTIDE SEQUENCE</scope>
</reference>
<proteinExistence type="predicted"/>
<name>A0A3B0YQ16_9ZZZZ</name>
<protein>
    <recommendedName>
        <fullName evidence="2">IncF plasmid conjugative transfer protein TrbC</fullName>
    </recommendedName>
</protein>
<organism evidence="1">
    <name type="scientific">hydrothermal vent metagenome</name>
    <dbReference type="NCBI Taxonomy" id="652676"/>
    <lineage>
        <taxon>unclassified sequences</taxon>
        <taxon>metagenomes</taxon>
        <taxon>ecological metagenomes</taxon>
    </lineage>
</organism>
<evidence type="ECO:0008006" key="2">
    <source>
        <dbReference type="Google" id="ProtNLM"/>
    </source>
</evidence>